<feature type="non-terminal residue" evidence="1">
    <location>
        <position position="1"/>
    </location>
</feature>
<name>X1AMF2_9ZZZZ</name>
<dbReference type="InterPro" id="IPR017850">
    <property type="entry name" value="Alkaline_phosphatase_core_sf"/>
</dbReference>
<dbReference type="Gene3D" id="3.40.720.10">
    <property type="entry name" value="Alkaline Phosphatase, subunit A"/>
    <property type="match status" value="1"/>
</dbReference>
<accession>X1AMF2</accession>
<dbReference type="EMBL" id="BART01006845">
    <property type="protein sequence ID" value="GAG70642.1"/>
    <property type="molecule type" value="Genomic_DNA"/>
</dbReference>
<dbReference type="AlphaFoldDB" id="X1AMF2"/>
<dbReference type="SUPFAM" id="SSF53649">
    <property type="entry name" value="Alkaline phosphatase-like"/>
    <property type="match status" value="1"/>
</dbReference>
<protein>
    <submittedName>
        <fullName evidence="1">Uncharacterized protein</fullName>
    </submittedName>
</protein>
<dbReference type="Pfam" id="PF01663">
    <property type="entry name" value="Phosphodiest"/>
    <property type="match status" value="1"/>
</dbReference>
<evidence type="ECO:0000313" key="1">
    <source>
        <dbReference type="EMBL" id="GAG70642.1"/>
    </source>
</evidence>
<reference evidence="1" key="1">
    <citation type="journal article" date="2014" name="Front. Microbiol.">
        <title>High frequency of phylogenetically diverse reductive dehalogenase-homologous genes in deep subseafloor sedimentary metagenomes.</title>
        <authorList>
            <person name="Kawai M."/>
            <person name="Futagami T."/>
            <person name="Toyoda A."/>
            <person name="Takaki Y."/>
            <person name="Nishi S."/>
            <person name="Hori S."/>
            <person name="Arai W."/>
            <person name="Tsubouchi T."/>
            <person name="Morono Y."/>
            <person name="Uchiyama I."/>
            <person name="Ito T."/>
            <person name="Fujiyama A."/>
            <person name="Inagaki F."/>
            <person name="Takami H."/>
        </authorList>
    </citation>
    <scope>NUCLEOTIDE SEQUENCE</scope>
    <source>
        <strain evidence="1">Expedition CK06-06</strain>
    </source>
</reference>
<comment type="caution">
    <text evidence="1">The sequence shown here is derived from an EMBL/GenBank/DDBJ whole genome shotgun (WGS) entry which is preliminary data.</text>
</comment>
<gene>
    <name evidence="1" type="ORF">S01H4_15625</name>
</gene>
<sequence length="456" mass="52233">LEKKSSLEVELVFPTGERGEAKVYHGLISKVNGRYKVLRLCRSRDYETVLANLSPGDWSDWIEDTFVINGAKKRGHFRLKLMDISPDGRNIKVYVTQNHPIQGYTTPPELAAELYKNVGPFQEYTGPQDLWNGWIDLKTQWEIYRSHVNYMKSCMNYLLKRKSWDIFVMQCHPLDYAQHIVWAGIDPGHPDYDPEKADQYWGILGDLYGMMDLLIGEALEHTSEDTFVVVAGDHGHELYTKTLFINNLLLKKGLLVAQKNLQTGNFEIDWSRSKAFAAGHISIFVNLKGREPKGIVKPGDEYEELRERLINLLYDIKDEETHQHPIKCVCRKEELDAWGLYGNGIGDVVYMTRRGYDSGSAMRLDLDSKFLGITDDKKVLKRTKILEEHTSEHPDFSPFSETMRTLFAVLGPNIKKGYQRPRPIRLVDIACTLAELIEVSSLPQAEGSVISDIYQD</sequence>
<organism evidence="1">
    <name type="scientific">marine sediment metagenome</name>
    <dbReference type="NCBI Taxonomy" id="412755"/>
    <lineage>
        <taxon>unclassified sequences</taxon>
        <taxon>metagenomes</taxon>
        <taxon>ecological metagenomes</taxon>
    </lineage>
</organism>
<proteinExistence type="predicted"/>
<dbReference type="InterPro" id="IPR002591">
    <property type="entry name" value="Phosphodiest/P_Trfase"/>
</dbReference>